<keyword evidence="4" id="KW-0804">Transcription</keyword>
<accession>A0A290QN65</accession>
<dbReference type="PROSITE" id="PS50931">
    <property type="entry name" value="HTH_LYSR"/>
    <property type="match status" value="1"/>
</dbReference>
<dbReference type="EMBL" id="CP023344">
    <property type="protein sequence ID" value="ATC66171.1"/>
    <property type="molecule type" value="Genomic_DNA"/>
</dbReference>
<dbReference type="PANTHER" id="PTHR30346">
    <property type="entry name" value="TRANSCRIPTIONAL DUAL REGULATOR HCAR-RELATED"/>
    <property type="match status" value="1"/>
</dbReference>
<keyword evidence="7" id="KW-1185">Reference proteome</keyword>
<dbReference type="Pfam" id="PF03466">
    <property type="entry name" value="LysR_substrate"/>
    <property type="match status" value="1"/>
</dbReference>
<keyword evidence="3" id="KW-0238">DNA-binding</keyword>
<dbReference type="Pfam" id="PF00126">
    <property type="entry name" value="HTH_1"/>
    <property type="match status" value="1"/>
</dbReference>
<dbReference type="InterPro" id="IPR036390">
    <property type="entry name" value="WH_DNA-bd_sf"/>
</dbReference>
<dbReference type="InterPro" id="IPR036388">
    <property type="entry name" value="WH-like_DNA-bd_sf"/>
</dbReference>
<evidence type="ECO:0000313" key="7">
    <source>
        <dbReference type="Proteomes" id="UP000217265"/>
    </source>
</evidence>
<feature type="domain" description="HTH lysR-type" evidence="5">
    <location>
        <begin position="1"/>
        <end position="58"/>
    </location>
</feature>
<dbReference type="Gene3D" id="3.40.190.10">
    <property type="entry name" value="Periplasmic binding protein-like II"/>
    <property type="match status" value="2"/>
</dbReference>
<sequence>MNLDLLRSFFAICEFGSLSKAAEQLHVSQSTLTRQVQTLENEIGGQLLERGHSGVALTAAGHALLEGMRPVVANADIVVSEVRKLARGQKASLRIGYLMSAAGEYLNPALAALRRSHPDTKVHLMDLSPGDLVGALRKGELDVIVLGNINAAIAREFFVRRIATLPVVVAMPETHALADREEIALAELRPDVFVGANSDDIPGFNNWLIQLCRRAGFRPKIVENAKGLTHTLSLLVAENAVTLLPGLVSAFKVPGVTFRPLFRPPATWDLQVAWQRGKIAEPVRELVNLLTKKLQVVAKPTRRS</sequence>
<evidence type="ECO:0000256" key="4">
    <source>
        <dbReference type="ARBA" id="ARBA00023163"/>
    </source>
</evidence>
<dbReference type="KEGG" id="vbh:CMV30_15005"/>
<dbReference type="GO" id="GO:0003700">
    <property type="term" value="F:DNA-binding transcription factor activity"/>
    <property type="evidence" value="ECO:0007669"/>
    <property type="project" value="InterPro"/>
</dbReference>
<dbReference type="InterPro" id="IPR005119">
    <property type="entry name" value="LysR_subst-bd"/>
</dbReference>
<dbReference type="SUPFAM" id="SSF46785">
    <property type="entry name" value="Winged helix' DNA-binding domain"/>
    <property type="match status" value="1"/>
</dbReference>
<dbReference type="Proteomes" id="UP000217265">
    <property type="component" value="Chromosome"/>
</dbReference>
<evidence type="ECO:0000256" key="2">
    <source>
        <dbReference type="ARBA" id="ARBA00023015"/>
    </source>
</evidence>
<dbReference type="PRINTS" id="PR00039">
    <property type="entry name" value="HTHLYSR"/>
</dbReference>
<dbReference type="GO" id="GO:0032993">
    <property type="term" value="C:protein-DNA complex"/>
    <property type="evidence" value="ECO:0007669"/>
    <property type="project" value="TreeGrafter"/>
</dbReference>
<evidence type="ECO:0000256" key="1">
    <source>
        <dbReference type="ARBA" id="ARBA00009437"/>
    </source>
</evidence>
<comment type="similarity">
    <text evidence="1">Belongs to the LysR transcriptional regulatory family.</text>
</comment>
<gene>
    <name evidence="6" type="ORF">CMV30_15005</name>
</gene>
<dbReference type="GO" id="GO:0003677">
    <property type="term" value="F:DNA binding"/>
    <property type="evidence" value="ECO:0007669"/>
    <property type="project" value="UniProtKB-KW"/>
</dbReference>
<reference evidence="6 7" key="1">
    <citation type="submission" date="2017-09" db="EMBL/GenBank/DDBJ databases">
        <title>Complete genome sequence of Verrucomicrobial strain HZ-65, isolated from freshwater.</title>
        <authorList>
            <person name="Choi A."/>
        </authorList>
    </citation>
    <scope>NUCLEOTIDE SEQUENCE [LARGE SCALE GENOMIC DNA]</scope>
    <source>
        <strain evidence="6 7">HZ-65</strain>
    </source>
</reference>
<evidence type="ECO:0000313" key="6">
    <source>
        <dbReference type="EMBL" id="ATC66171.1"/>
    </source>
</evidence>
<proteinExistence type="inferred from homology"/>
<dbReference type="SUPFAM" id="SSF53850">
    <property type="entry name" value="Periplasmic binding protein-like II"/>
    <property type="match status" value="1"/>
</dbReference>
<dbReference type="FunFam" id="1.10.10.10:FF:000001">
    <property type="entry name" value="LysR family transcriptional regulator"/>
    <property type="match status" value="1"/>
</dbReference>
<keyword evidence="2" id="KW-0805">Transcription regulation</keyword>
<name>A0A290QN65_9BACT</name>
<dbReference type="Gene3D" id="1.10.10.10">
    <property type="entry name" value="Winged helix-like DNA-binding domain superfamily/Winged helix DNA-binding domain"/>
    <property type="match status" value="1"/>
</dbReference>
<dbReference type="OrthoDB" id="155872at2"/>
<dbReference type="PANTHER" id="PTHR30346:SF0">
    <property type="entry name" value="HCA OPERON TRANSCRIPTIONAL ACTIVATOR HCAR"/>
    <property type="match status" value="1"/>
</dbReference>
<evidence type="ECO:0000259" key="5">
    <source>
        <dbReference type="PROSITE" id="PS50931"/>
    </source>
</evidence>
<dbReference type="AlphaFoldDB" id="A0A290QN65"/>
<evidence type="ECO:0000256" key="3">
    <source>
        <dbReference type="ARBA" id="ARBA00023125"/>
    </source>
</evidence>
<dbReference type="CDD" id="cd08414">
    <property type="entry name" value="PBP2_LTTR_aromatics_like"/>
    <property type="match status" value="1"/>
</dbReference>
<organism evidence="6 7">
    <name type="scientific">Nibricoccus aquaticus</name>
    <dbReference type="NCBI Taxonomy" id="2576891"/>
    <lineage>
        <taxon>Bacteria</taxon>
        <taxon>Pseudomonadati</taxon>
        <taxon>Verrucomicrobiota</taxon>
        <taxon>Opitutia</taxon>
        <taxon>Opitutales</taxon>
        <taxon>Opitutaceae</taxon>
        <taxon>Nibricoccus</taxon>
    </lineage>
</organism>
<dbReference type="InterPro" id="IPR000847">
    <property type="entry name" value="LysR_HTH_N"/>
</dbReference>
<protein>
    <submittedName>
        <fullName evidence="6">LysR family transcriptional regulator</fullName>
    </submittedName>
</protein>